<feature type="repeat" description="ANK" evidence="2">
    <location>
        <begin position="1067"/>
        <end position="1099"/>
    </location>
</feature>
<dbReference type="Gene3D" id="1.25.40.20">
    <property type="entry name" value="Ankyrin repeat-containing domain"/>
    <property type="match status" value="1"/>
</dbReference>
<dbReference type="OrthoDB" id="71307at2759"/>
<feature type="region of interest" description="Disordered" evidence="3">
    <location>
        <begin position="560"/>
        <end position="591"/>
    </location>
</feature>
<dbReference type="EMBL" id="AWGJ01000008">
    <property type="protein sequence ID" value="ODN76609.1"/>
    <property type="molecule type" value="Genomic_DNA"/>
</dbReference>
<organism evidence="6 7">
    <name type="scientific">Cryptococcus amylolentus CBS 6039</name>
    <dbReference type="NCBI Taxonomy" id="1295533"/>
    <lineage>
        <taxon>Eukaryota</taxon>
        <taxon>Fungi</taxon>
        <taxon>Dikarya</taxon>
        <taxon>Basidiomycota</taxon>
        <taxon>Agaricomycotina</taxon>
        <taxon>Tremellomycetes</taxon>
        <taxon>Tremellales</taxon>
        <taxon>Cryptococcaceae</taxon>
        <taxon>Cryptococcus</taxon>
    </lineage>
</organism>
<dbReference type="Gene3D" id="2.60.40.10">
    <property type="entry name" value="Immunoglobulins"/>
    <property type="match status" value="1"/>
</dbReference>
<dbReference type="InterPro" id="IPR036770">
    <property type="entry name" value="Ankyrin_rpt-contain_sf"/>
</dbReference>
<feature type="region of interest" description="Disordered" evidence="3">
    <location>
        <begin position="439"/>
        <end position="544"/>
    </location>
</feature>
<feature type="region of interest" description="Disordered" evidence="3">
    <location>
        <begin position="1011"/>
        <end position="1032"/>
    </location>
</feature>
<evidence type="ECO:0000259" key="5">
    <source>
        <dbReference type="SMART" id="SM00429"/>
    </source>
</evidence>
<feature type="compositionally biased region" description="Low complexity" evidence="3">
    <location>
        <begin position="1"/>
        <end position="14"/>
    </location>
</feature>
<dbReference type="GO" id="GO:0003690">
    <property type="term" value="F:double-stranded DNA binding"/>
    <property type="evidence" value="ECO:0007669"/>
    <property type="project" value="TreeGrafter"/>
</dbReference>
<gene>
    <name evidence="6" type="ORF">L202_05261</name>
</gene>
<feature type="compositionally biased region" description="Polar residues" evidence="3">
    <location>
        <begin position="560"/>
        <end position="569"/>
    </location>
</feature>
<dbReference type="GO" id="GO:0003712">
    <property type="term" value="F:transcription coregulator activity"/>
    <property type="evidence" value="ECO:0007669"/>
    <property type="project" value="TreeGrafter"/>
</dbReference>
<feature type="compositionally biased region" description="Low complexity" evidence="3">
    <location>
        <begin position="1019"/>
        <end position="1032"/>
    </location>
</feature>
<keyword evidence="1 2" id="KW-0040">ANK repeat</keyword>
<feature type="compositionally biased region" description="Polar residues" evidence="3">
    <location>
        <begin position="956"/>
        <end position="969"/>
    </location>
</feature>
<feature type="region of interest" description="Disordered" evidence="3">
    <location>
        <begin position="830"/>
        <end position="852"/>
    </location>
</feature>
<dbReference type="PROSITE" id="PS50088">
    <property type="entry name" value="ANK_REPEAT"/>
    <property type="match status" value="2"/>
</dbReference>
<accession>A0A1E3HJT8</accession>
<feature type="region of interest" description="Disordered" evidence="3">
    <location>
        <begin position="956"/>
        <end position="998"/>
    </location>
</feature>
<feature type="compositionally biased region" description="Polar residues" evidence="3">
    <location>
        <begin position="577"/>
        <end position="588"/>
    </location>
</feature>
<reference evidence="6 7" key="1">
    <citation type="submission" date="2016-06" db="EMBL/GenBank/DDBJ databases">
        <title>Evolution of pathogenesis and genome organization in the Tremellales.</title>
        <authorList>
            <person name="Cuomo C."/>
            <person name="Litvintseva A."/>
            <person name="Heitman J."/>
            <person name="Chen Y."/>
            <person name="Sun S."/>
            <person name="Springer D."/>
            <person name="Dromer F."/>
            <person name="Young S."/>
            <person name="Zeng Q."/>
            <person name="Chapman S."/>
            <person name="Gujja S."/>
            <person name="Saif S."/>
            <person name="Birren B."/>
        </authorList>
    </citation>
    <scope>NUCLEOTIDE SEQUENCE [LARGE SCALE GENOMIC DNA]</scope>
    <source>
        <strain evidence="6 7">CBS 6039</strain>
    </source>
</reference>
<evidence type="ECO:0000256" key="1">
    <source>
        <dbReference type="ARBA" id="ARBA00023043"/>
    </source>
</evidence>
<feature type="region of interest" description="Disordered" evidence="3">
    <location>
        <begin position="717"/>
        <end position="736"/>
    </location>
</feature>
<feature type="repeat" description="ANK" evidence="2">
    <location>
        <begin position="1100"/>
        <end position="1132"/>
    </location>
</feature>
<dbReference type="SMART" id="SM00248">
    <property type="entry name" value="ANK"/>
    <property type="match status" value="2"/>
</dbReference>
<keyword evidence="4" id="KW-0472">Membrane</keyword>
<dbReference type="PROSITE" id="PS50297">
    <property type="entry name" value="ANK_REP_REGION"/>
    <property type="match status" value="2"/>
</dbReference>
<feature type="compositionally biased region" description="Low complexity" evidence="3">
    <location>
        <begin position="970"/>
        <end position="987"/>
    </location>
</feature>
<dbReference type="GO" id="GO:0006357">
    <property type="term" value="P:regulation of transcription by RNA polymerase II"/>
    <property type="evidence" value="ECO:0007669"/>
    <property type="project" value="TreeGrafter"/>
</dbReference>
<protein>
    <recommendedName>
        <fullName evidence="5">IPT/TIG domain-containing protein</fullName>
    </recommendedName>
</protein>
<dbReference type="SUPFAM" id="SSF81296">
    <property type="entry name" value="E set domains"/>
    <property type="match status" value="1"/>
</dbReference>
<keyword evidence="4" id="KW-1133">Transmembrane helix</keyword>
<evidence type="ECO:0000256" key="2">
    <source>
        <dbReference type="PROSITE-ProRule" id="PRU00023"/>
    </source>
</evidence>
<dbReference type="InterPro" id="IPR013783">
    <property type="entry name" value="Ig-like_fold"/>
</dbReference>
<keyword evidence="7" id="KW-1185">Reference proteome</keyword>
<dbReference type="SMART" id="SM00429">
    <property type="entry name" value="IPT"/>
    <property type="match status" value="1"/>
</dbReference>
<keyword evidence="4" id="KW-0812">Transmembrane</keyword>
<dbReference type="STRING" id="1295533.A0A1E3HJT8"/>
<dbReference type="GO" id="GO:0005634">
    <property type="term" value="C:nucleus"/>
    <property type="evidence" value="ECO:0007669"/>
    <property type="project" value="TreeGrafter"/>
</dbReference>
<evidence type="ECO:0000256" key="3">
    <source>
        <dbReference type="SAM" id="MobiDB-lite"/>
    </source>
</evidence>
<dbReference type="PANTHER" id="PTHR23335:SF1">
    <property type="entry name" value="CALMODULIN-BINDING TRANSCRIPTION ACTIVATOR, ISOFORM F"/>
    <property type="match status" value="1"/>
</dbReference>
<dbReference type="CDD" id="cd00603">
    <property type="entry name" value="IPT_PCSR"/>
    <property type="match status" value="1"/>
</dbReference>
<feature type="compositionally biased region" description="Low complexity" evidence="3">
    <location>
        <begin position="51"/>
        <end position="81"/>
    </location>
</feature>
<sequence length="1516" mass="161867">MDSSSASSPFSTRSTLESSPEAQGANGGHGGKASGNGLVSMIMGGINGSFPQHAQQQQSPYNYQQDIKPFQQQYQNHQQHQSFPVQQDVKPFAQNPPIHGQGQIPAPIMSSSRLSERINAIKSPAESTSGMSQNAPTPAGSSNHGGSRAEAPKRKHELEGTKVVAPSLDEVSQGSNGLNQILLQGDPQTADKSRVETAIRIIIDLLRFAPLHTSPSPPISLHPVLPLGPNGEPLYTFERIATFHGLRLQAGTTTKTSSKKQLQAIGHIPKEKLAYLETAVYMSGEGDGHGKRIYVCKRCRNREARRREAKDRNRKRAQPATSDSDSSPHPRLPRQSLVPPSIDFVTSENPDDYDPKRAGQVVEEPSWDPDVPDWRHEIVLFNTPSEVKMEDGSCNWLPFRVVCYGKCHGEKVGFKIKFTMRTHDGRIIASAFTKPIRITDDHKTDTSKPKATKPLTNAVDGPAQAPVPRRKARPSVAGSTASVPASVSRQQSPTPSESESVQSFQSLSEAGAVMQKQTPSARTKPYERPQPQGQAQAPQQAPSPVSYITNQMAGLPSANFHTTLGQLTPGNPEGIQHTHQMRSSTSPQRALPTDLDMSQFINTVSPHQLRGPQFTQQMPGNNFNVHRSSASSVASSTGASPRTNFQGLGEDMLSNNNMFNHNLFDSMRMGGNQQPNGVPGQDVNGPMLYPGHETDLANLMSSNFSHLLSSTAVDSSRNSSIAGSIDNDGASSSAASAWSGWDDRSSVFSNSGLPPGSTVVDDFEGLGVGMSAGSMGAMGNGGAAEGEDMEKYLDYPTEQQGMGQSGGLGSPARGVNFPGLPFDNLQSQYQHQPSLFPSPAAQPQAPTPPQPTITDVIPEQGPMAGGPMIAVGGTDFQPGMVVLFGQRAAVTVFQSSGFMKCKLPPSPYAEVVDVTIQGVGSGTGAQDRKTKFAYQDMEKDAMKLVLAIQSQYQGSSANTTQRLHQLPGQNNGHWSSNGGPSSSGSPQGPSPGGNTMNEATNVTAAFFPDVEEEDEDTDSQTSSVDSKSTDSMSSDLQSTLITFLASIDSHAPGSLRASGAINCRNEYDQTLLHIAVVLGFSRLVRRLILGGAEIDSQDDNGYTPLAFAALCGKCTCARVLIEAGACYDRATNYGEMPLDLAKVGEHGKVERLLLSAVWSTVTDPAVPTPAAAAPVMTGKKQAKQGESPISVAISLASSIDDDNPSSGSEAEVDLAEITLSVPSTRRKSKSRKSTSDGKGMKSTKKTTAAKRGDSMSAIGADGVEADQPPPYAPPTDHSRVQPPADDDHASGWIKTLSNLPHLPHLPHINQIPNGVWEHFPSRPSFLGFDKTPAESSEGQHGGWIAFPAPSWDTIQRMASPDEVKLFTQAMAAAALNAVVQTGVATPPSKSSRRRDVRKTLSPLGLDSDGVDGQVKRGSGNEDGEPLKSSSRGRRRRYSNGASGSGTGSGGTKIATRKSEKKENVVSQVKSDRMLYLFWLPILLFVGFWLLVSALPIATGFGLIYARKITRAIKQRM</sequence>
<dbReference type="PANTHER" id="PTHR23335">
    <property type="entry name" value="CALMODULIN-BINDING TRANSCRIPTION ACTIVATOR CAMTA"/>
    <property type="match status" value="1"/>
</dbReference>
<dbReference type="Proteomes" id="UP000094065">
    <property type="component" value="Unassembled WGS sequence"/>
</dbReference>
<feature type="compositionally biased region" description="Polar residues" evidence="3">
    <location>
        <begin position="477"/>
        <end position="508"/>
    </location>
</feature>
<feature type="transmembrane region" description="Helical" evidence="4">
    <location>
        <begin position="1475"/>
        <end position="1505"/>
    </location>
</feature>
<proteinExistence type="predicted"/>
<evidence type="ECO:0000256" key="4">
    <source>
        <dbReference type="SAM" id="Phobius"/>
    </source>
</evidence>
<evidence type="ECO:0000313" key="6">
    <source>
        <dbReference type="EMBL" id="ODN76609.1"/>
    </source>
</evidence>
<feature type="compositionally biased region" description="Polar residues" evidence="3">
    <location>
        <begin position="125"/>
        <end position="145"/>
    </location>
</feature>
<dbReference type="Pfam" id="PF12796">
    <property type="entry name" value="Ank_2"/>
    <property type="match status" value="1"/>
</dbReference>
<dbReference type="Pfam" id="PF01833">
    <property type="entry name" value="TIG"/>
    <property type="match status" value="1"/>
</dbReference>
<feature type="compositionally biased region" description="Basic and acidic residues" evidence="3">
    <location>
        <begin position="439"/>
        <end position="448"/>
    </location>
</feature>
<feature type="region of interest" description="Disordered" evidence="3">
    <location>
        <begin position="124"/>
        <end position="158"/>
    </location>
</feature>
<name>A0A1E3HJT8_9TREE</name>
<comment type="caution">
    <text evidence="6">The sequence shown here is derived from an EMBL/GenBank/DDBJ whole genome shotgun (WGS) entry which is preliminary data.</text>
</comment>
<feature type="domain" description="IPT/TIG" evidence="5">
    <location>
        <begin position="850"/>
        <end position="935"/>
    </location>
</feature>
<dbReference type="InterPro" id="IPR014756">
    <property type="entry name" value="Ig_E-set"/>
</dbReference>
<feature type="region of interest" description="Disordered" evidence="3">
    <location>
        <begin position="1382"/>
        <end position="1459"/>
    </location>
</feature>
<evidence type="ECO:0000313" key="7">
    <source>
        <dbReference type="Proteomes" id="UP000094065"/>
    </source>
</evidence>
<dbReference type="Pfam" id="PF25603">
    <property type="entry name" value="SPT23_MGA2_DBD"/>
    <property type="match status" value="1"/>
</dbReference>
<dbReference type="SUPFAM" id="SSF48403">
    <property type="entry name" value="Ankyrin repeat"/>
    <property type="match status" value="1"/>
</dbReference>
<feature type="region of interest" description="Disordered" evidence="3">
    <location>
        <begin position="1199"/>
        <end position="1291"/>
    </location>
</feature>
<dbReference type="GeneID" id="30156570"/>
<feature type="compositionally biased region" description="Gly residues" evidence="3">
    <location>
        <begin position="25"/>
        <end position="34"/>
    </location>
</feature>
<dbReference type="InterPro" id="IPR057962">
    <property type="entry name" value="SPT23_MGA2_DBD"/>
</dbReference>
<feature type="region of interest" description="Disordered" evidence="3">
    <location>
        <begin position="304"/>
        <end position="358"/>
    </location>
</feature>
<dbReference type="InterPro" id="IPR002110">
    <property type="entry name" value="Ankyrin_rpt"/>
</dbReference>
<feature type="compositionally biased region" description="Low complexity" evidence="3">
    <location>
        <begin position="529"/>
        <end position="544"/>
    </location>
</feature>
<feature type="region of interest" description="Disordered" evidence="3">
    <location>
        <begin position="1"/>
        <end position="83"/>
    </location>
</feature>
<dbReference type="InterPro" id="IPR002909">
    <property type="entry name" value="IPT_dom"/>
</dbReference>
<dbReference type="RefSeq" id="XP_018991983.1">
    <property type="nucleotide sequence ID" value="XM_019139492.1"/>
</dbReference>
<feature type="compositionally biased region" description="Low complexity" evidence="3">
    <location>
        <begin position="722"/>
        <end position="736"/>
    </location>
</feature>